<feature type="transmembrane region" description="Helical" evidence="6">
    <location>
        <begin position="139"/>
        <end position="158"/>
    </location>
</feature>
<protein>
    <submittedName>
        <fullName evidence="7">ABC transporter permease</fullName>
    </submittedName>
</protein>
<keyword evidence="2" id="KW-1003">Cell membrane</keyword>
<evidence type="ECO:0000256" key="2">
    <source>
        <dbReference type="ARBA" id="ARBA00022475"/>
    </source>
</evidence>
<feature type="transmembrane region" description="Helical" evidence="6">
    <location>
        <begin position="24"/>
        <end position="44"/>
    </location>
</feature>
<dbReference type="PANTHER" id="PTHR32196:SF72">
    <property type="entry name" value="RIBOSE IMPORT PERMEASE PROTEIN RBSC"/>
    <property type="match status" value="1"/>
</dbReference>
<evidence type="ECO:0000256" key="3">
    <source>
        <dbReference type="ARBA" id="ARBA00022692"/>
    </source>
</evidence>
<dbReference type="Proteomes" id="UP000320314">
    <property type="component" value="Unassembled WGS sequence"/>
</dbReference>
<evidence type="ECO:0000256" key="1">
    <source>
        <dbReference type="ARBA" id="ARBA00004651"/>
    </source>
</evidence>
<feature type="transmembrane region" description="Helical" evidence="6">
    <location>
        <begin position="106"/>
        <end position="127"/>
    </location>
</feature>
<feature type="transmembrane region" description="Helical" evidence="6">
    <location>
        <begin position="264"/>
        <end position="281"/>
    </location>
</feature>
<dbReference type="AlphaFoldDB" id="A0A506U4I3"/>
<dbReference type="RefSeq" id="WP_141167000.1">
    <property type="nucleotide sequence ID" value="NZ_VHLH01000018.1"/>
</dbReference>
<evidence type="ECO:0000256" key="6">
    <source>
        <dbReference type="SAM" id="Phobius"/>
    </source>
</evidence>
<accession>A0A506U4I3</accession>
<organism evidence="7 8">
    <name type="scientific">Pararhizobium mangrovi</name>
    <dbReference type="NCBI Taxonomy" id="2590452"/>
    <lineage>
        <taxon>Bacteria</taxon>
        <taxon>Pseudomonadati</taxon>
        <taxon>Pseudomonadota</taxon>
        <taxon>Alphaproteobacteria</taxon>
        <taxon>Hyphomicrobiales</taxon>
        <taxon>Rhizobiaceae</taxon>
        <taxon>Rhizobium/Agrobacterium group</taxon>
        <taxon>Pararhizobium</taxon>
    </lineage>
</organism>
<reference evidence="7 8" key="1">
    <citation type="submission" date="2019-06" db="EMBL/GenBank/DDBJ databases">
        <authorList>
            <person name="Li M."/>
        </authorList>
    </citation>
    <scope>NUCLEOTIDE SEQUENCE [LARGE SCALE GENOMIC DNA]</scope>
    <source>
        <strain evidence="7 8">BGMRC6574</strain>
    </source>
</reference>
<evidence type="ECO:0000313" key="8">
    <source>
        <dbReference type="Proteomes" id="UP000320314"/>
    </source>
</evidence>
<feature type="transmembrane region" description="Helical" evidence="6">
    <location>
        <begin position="81"/>
        <end position="100"/>
    </location>
</feature>
<evidence type="ECO:0000313" key="7">
    <source>
        <dbReference type="EMBL" id="TPW27954.1"/>
    </source>
</evidence>
<dbReference type="GO" id="GO:0022857">
    <property type="term" value="F:transmembrane transporter activity"/>
    <property type="evidence" value="ECO:0007669"/>
    <property type="project" value="InterPro"/>
</dbReference>
<sequence length="338" mass="35301">MSEETVARPGETRSFGQRLRETDLAGIAPFVALALLMVLGYVVNENFLSVNNLLNVATRCSFIAIIAVGATFVISAGGLDLSVGSMTAFVAGIMILFMNGGYMADGVGLVAVAILVAIGTGALSGLLNGTVTTLGRIEPFIVTLGTMAIFRSVTVWLADGGSIAISSSTMRSYLRPIYTGEILGLPVPVWIILAVGLVGAFVLYKTPFGRHVLAVGSNEEVARYSGVSVSRVRALTYVIQGVCVAIAVVVYVPRLGASTTTTGLLWELQAITAVVIGGTALRGGVGRIWGSICGAFMLEIVGNIMVLSNFVSEYLIGAVQGAIIIVAMLMQRSLMRKG</sequence>
<keyword evidence="4 6" id="KW-1133">Transmembrane helix</keyword>
<comment type="caution">
    <text evidence="7">The sequence shown here is derived from an EMBL/GenBank/DDBJ whole genome shotgun (WGS) entry which is preliminary data.</text>
</comment>
<feature type="transmembrane region" description="Helical" evidence="6">
    <location>
        <begin position="56"/>
        <end position="74"/>
    </location>
</feature>
<feature type="transmembrane region" description="Helical" evidence="6">
    <location>
        <begin position="234"/>
        <end position="252"/>
    </location>
</feature>
<dbReference type="EMBL" id="VHLH01000018">
    <property type="protein sequence ID" value="TPW27954.1"/>
    <property type="molecule type" value="Genomic_DNA"/>
</dbReference>
<dbReference type="CDD" id="cd06579">
    <property type="entry name" value="TM_PBP1_transp_AraH_like"/>
    <property type="match status" value="1"/>
</dbReference>
<comment type="subcellular location">
    <subcellularLocation>
        <location evidence="1">Cell membrane</location>
        <topology evidence="1">Multi-pass membrane protein</topology>
    </subcellularLocation>
</comment>
<dbReference type="GO" id="GO:0005886">
    <property type="term" value="C:plasma membrane"/>
    <property type="evidence" value="ECO:0007669"/>
    <property type="project" value="UniProtKB-SubCell"/>
</dbReference>
<evidence type="ECO:0000256" key="5">
    <source>
        <dbReference type="ARBA" id="ARBA00023136"/>
    </source>
</evidence>
<evidence type="ECO:0000256" key="4">
    <source>
        <dbReference type="ARBA" id="ARBA00022989"/>
    </source>
</evidence>
<keyword evidence="5 6" id="KW-0472">Membrane</keyword>
<dbReference type="InterPro" id="IPR001851">
    <property type="entry name" value="ABC_transp_permease"/>
</dbReference>
<proteinExistence type="predicted"/>
<gene>
    <name evidence="7" type="ORF">FJU11_10445</name>
</gene>
<feature type="transmembrane region" description="Helical" evidence="6">
    <location>
        <begin position="314"/>
        <end position="330"/>
    </location>
</feature>
<keyword evidence="8" id="KW-1185">Reference proteome</keyword>
<dbReference type="OrthoDB" id="9784538at2"/>
<keyword evidence="3 6" id="KW-0812">Transmembrane</keyword>
<feature type="transmembrane region" description="Helical" evidence="6">
    <location>
        <begin position="178"/>
        <end position="204"/>
    </location>
</feature>
<dbReference type="Pfam" id="PF02653">
    <property type="entry name" value="BPD_transp_2"/>
    <property type="match status" value="1"/>
</dbReference>
<name>A0A506U4I3_9HYPH</name>
<dbReference type="PANTHER" id="PTHR32196">
    <property type="entry name" value="ABC TRANSPORTER PERMEASE PROTEIN YPHD-RELATED-RELATED"/>
    <property type="match status" value="1"/>
</dbReference>